<reference evidence="2" key="1">
    <citation type="submission" date="2020-02" db="EMBL/GenBank/DDBJ databases">
        <authorList>
            <person name="Meier V. D."/>
        </authorList>
    </citation>
    <scope>NUCLEOTIDE SEQUENCE</scope>
    <source>
        <strain evidence="2">AVDCRST_MAG30</strain>
    </source>
</reference>
<keyword evidence="1" id="KW-1133">Transmembrane helix</keyword>
<name>A0A6J4U4B1_9ACTN</name>
<protein>
    <submittedName>
        <fullName evidence="2">Uncharacterized protein</fullName>
    </submittedName>
</protein>
<proteinExistence type="predicted"/>
<organism evidence="2">
    <name type="scientific">uncultured Solirubrobacteraceae bacterium</name>
    <dbReference type="NCBI Taxonomy" id="1162706"/>
    <lineage>
        <taxon>Bacteria</taxon>
        <taxon>Bacillati</taxon>
        <taxon>Actinomycetota</taxon>
        <taxon>Thermoleophilia</taxon>
        <taxon>Solirubrobacterales</taxon>
        <taxon>Solirubrobacteraceae</taxon>
        <taxon>environmental samples</taxon>
    </lineage>
</organism>
<dbReference type="AlphaFoldDB" id="A0A6J4U4B1"/>
<gene>
    <name evidence="2" type="ORF">AVDCRST_MAG30-4653</name>
</gene>
<feature type="non-terminal residue" evidence="2">
    <location>
        <position position="42"/>
    </location>
</feature>
<feature type="transmembrane region" description="Helical" evidence="1">
    <location>
        <begin position="20"/>
        <end position="38"/>
    </location>
</feature>
<accession>A0A6J4U4B1</accession>
<keyword evidence="1" id="KW-0472">Membrane</keyword>
<evidence type="ECO:0000256" key="1">
    <source>
        <dbReference type="SAM" id="Phobius"/>
    </source>
</evidence>
<sequence length="42" mass="4414">MVAPSAGPALVKPRMRGVLHQWAFFVSLILGLVLVLAANGGR</sequence>
<evidence type="ECO:0000313" key="2">
    <source>
        <dbReference type="EMBL" id="CAA9540084.1"/>
    </source>
</evidence>
<dbReference type="EMBL" id="CADCVS010000612">
    <property type="protein sequence ID" value="CAA9540084.1"/>
    <property type="molecule type" value="Genomic_DNA"/>
</dbReference>
<keyword evidence="1" id="KW-0812">Transmembrane</keyword>